<feature type="compositionally biased region" description="Basic and acidic residues" evidence="3">
    <location>
        <begin position="1144"/>
        <end position="1154"/>
    </location>
</feature>
<dbReference type="CDD" id="cd06093">
    <property type="entry name" value="PX_domain"/>
    <property type="match status" value="1"/>
</dbReference>
<dbReference type="InterPro" id="IPR001683">
    <property type="entry name" value="PX_dom"/>
</dbReference>
<dbReference type="InterPro" id="IPR011993">
    <property type="entry name" value="PH-like_dom_sf"/>
</dbReference>
<feature type="region of interest" description="Disordered" evidence="3">
    <location>
        <begin position="724"/>
        <end position="781"/>
    </location>
</feature>
<keyword evidence="1" id="KW-0343">GTPase activation</keyword>
<organism evidence="7 8">
    <name type="scientific">Cryptococcus deuterogattii Ram5</name>
    <dbReference type="NCBI Taxonomy" id="1296110"/>
    <lineage>
        <taxon>Eukaryota</taxon>
        <taxon>Fungi</taxon>
        <taxon>Dikarya</taxon>
        <taxon>Basidiomycota</taxon>
        <taxon>Agaricomycotina</taxon>
        <taxon>Tremellomycetes</taxon>
        <taxon>Tremellales</taxon>
        <taxon>Cryptococcaceae</taxon>
        <taxon>Cryptococcus</taxon>
        <taxon>Cryptococcus gattii species complex</taxon>
    </lineage>
</organism>
<feature type="compositionally biased region" description="Low complexity" evidence="3">
    <location>
        <begin position="382"/>
        <end position="396"/>
    </location>
</feature>
<dbReference type="Gene3D" id="1.10.555.10">
    <property type="entry name" value="Rho GTPase activation protein"/>
    <property type="match status" value="1"/>
</dbReference>
<evidence type="ECO:0000259" key="6">
    <source>
        <dbReference type="PROSITE" id="PS50238"/>
    </source>
</evidence>
<reference evidence="7 8" key="1">
    <citation type="submission" date="2015-01" db="EMBL/GenBank/DDBJ databases">
        <title>The Genome Sequence of Cryptococcus gattii Ram5.</title>
        <authorList>
            <consortium name="The Broad Institute Genomics Platform"/>
            <person name="Cuomo C."/>
            <person name="Litvintseva A."/>
            <person name="Chen Y."/>
            <person name="Heitman J."/>
            <person name="Sun S."/>
            <person name="Springer D."/>
            <person name="Dromer F."/>
            <person name="Young S."/>
            <person name="Zeng Q."/>
            <person name="Gargeya S."/>
            <person name="Abouelleil A."/>
            <person name="Alvarado L."/>
            <person name="Chapman S.B."/>
            <person name="Gainer-Dewar J."/>
            <person name="Goldberg J."/>
            <person name="Griggs A."/>
            <person name="Gujja S."/>
            <person name="Hansen M."/>
            <person name="Howarth C."/>
            <person name="Imamovic A."/>
            <person name="Larimer J."/>
            <person name="Murphy C."/>
            <person name="Naylor J."/>
            <person name="Pearson M."/>
            <person name="Priest M."/>
            <person name="Roberts A."/>
            <person name="Saif S."/>
            <person name="Shea T."/>
            <person name="Sykes S."/>
            <person name="Wortman J."/>
            <person name="Nusbaum C."/>
            <person name="Birren B."/>
        </authorList>
    </citation>
    <scope>NUCLEOTIDE SEQUENCE [LARGE SCALE GENOMIC DNA]</scope>
    <source>
        <strain evidence="7 8">Ram5</strain>
    </source>
</reference>
<dbReference type="Pfam" id="PF00620">
    <property type="entry name" value="RhoGAP"/>
    <property type="match status" value="1"/>
</dbReference>
<evidence type="ECO:0000256" key="2">
    <source>
        <dbReference type="SAM" id="Coils"/>
    </source>
</evidence>
<feature type="compositionally biased region" description="Polar residues" evidence="3">
    <location>
        <begin position="1112"/>
        <end position="1138"/>
    </location>
</feature>
<dbReference type="SMART" id="SM00324">
    <property type="entry name" value="RhoGAP"/>
    <property type="match status" value="1"/>
</dbReference>
<dbReference type="GO" id="GO:0007165">
    <property type="term" value="P:signal transduction"/>
    <property type="evidence" value="ECO:0007669"/>
    <property type="project" value="InterPro"/>
</dbReference>
<dbReference type="EMBL" id="KN847901">
    <property type="protein sequence ID" value="KIR41122.1"/>
    <property type="molecule type" value="Genomic_DNA"/>
</dbReference>
<dbReference type="Proteomes" id="UP000053392">
    <property type="component" value="Unassembled WGS sequence"/>
</dbReference>
<evidence type="ECO:0000256" key="3">
    <source>
        <dbReference type="SAM" id="MobiDB-lite"/>
    </source>
</evidence>
<dbReference type="FunFam" id="3.30.1520.10:FF:000067">
    <property type="entry name" value="Unplaced genomic scaffold supercont1.259, whole genome shotgun sequence"/>
    <property type="match status" value="1"/>
</dbReference>
<dbReference type="GO" id="GO:0005737">
    <property type="term" value="C:cytoplasm"/>
    <property type="evidence" value="ECO:0007669"/>
    <property type="project" value="TreeGrafter"/>
</dbReference>
<dbReference type="CDD" id="cd13277">
    <property type="entry name" value="PH_Bem3"/>
    <property type="match status" value="1"/>
</dbReference>
<dbReference type="OrthoDB" id="185175at2759"/>
<dbReference type="PANTHER" id="PTHR23176:SF129">
    <property type="entry name" value="RHO GTPASE ACTIVATING PROTEIN AT 16F, ISOFORM E-RELATED"/>
    <property type="match status" value="1"/>
</dbReference>
<dbReference type="InterPro" id="IPR036871">
    <property type="entry name" value="PX_dom_sf"/>
</dbReference>
<dbReference type="SUPFAM" id="SSF64268">
    <property type="entry name" value="PX domain"/>
    <property type="match status" value="1"/>
</dbReference>
<feature type="compositionally biased region" description="Basic and acidic residues" evidence="3">
    <location>
        <begin position="153"/>
        <end position="170"/>
    </location>
</feature>
<dbReference type="PANTHER" id="PTHR23176">
    <property type="entry name" value="RHO/RAC/CDC GTPASE-ACTIVATING PROTEIN"/>
    <property type="match status" value="1"/>
</dbReference>
<feature type="coiled-coil region" evidence="2">
    <location>
        <begin position="90"/>
        <end position="124"/>
    </location>
</feature>
<dbReference type="HOGENOM" id="CLU_001762_0_0_1"/>
<dbReference type="InterPro" id="IPR008936">
    <property type="entry name" value="Rho_GTPase_activation_prot"/>
</dbReference>
<dbReference type="GO" id="GO:0035091">
    <property type="term" value="F:phosphatidylinositol binding"/>
    <property type="evidence" value="ECO:0007669"/>
    <property type="project" value="InterPro"/>
</dbReference>
<dbReference type="InterPro" id="IPR001849">
    <property type="entry name" value="PH_domain"/>
</dbReference>
<evidence type="ECO:0000256" key="1">
    <source>
        <dbReference type="ARBA" id="ARBA00022468"/>
    </source>
</evidence>
<feature type="compositionally biased region" description="Polar residues" evidence="3">
    <location>
        <begin position="22"/>
        <end position="47"/>
    </location>
</feature>
<name>A0A0D0T5F2_9TREE</name>
<feature type="region of interest" description="Disordered" evidence="3">
    <location>
        <begin position="656"/>
        <end position="702"/>
    </location>
</feature>
<dbReference type="PROSITE" id="PS50238">
    <property type="entry name" value="RHOGAP"/>
    <property type="match status" value="1"/>
</dbReference>
<evidence type="ECO:0000313" key="7">
    <source>
        <dbReference type="EMBL" id="KIR41122.1"/>
    </source>
</evidence>
<evidence type="ECO:0000259" key="4">
    <source>
        <dbReference type="PROSITE" id="PS50003"/>
    </source>
</evidence>
<feature type="compositionally biased region" description="Polar residues" evidence="3">
    <location>
        <begin position="348"/>
        <end position="381"/>
    </location>
</feature>
<feature type="domain" description="PH" evidence="4">
    <location>
        <begin position="526"/>
        <end position="631"/>
    </location>
</feature>
<dbReference type="FunFam" id="2.30.29.30:FF:000431">
    <property type="entry name" value="Unplaced genomic scaffold supercont1.6, whole genome shotgun sequence"/>
    <property type="match status" value="1"/>
</dbReference>
<feature type="compositionally biased region" description="Polar residues" evidence="3">
    <location>
        <begin position="321"/>
        <end position="340"/>
    </location>
</feature>
<proteinExistence type="predicted"/>
<feature type="region of interest" description="Disordered" evidence="3">
    <location>
        <begin position="1108"/>
        <end position="1154"/>
    </location>
</feature>
<dbReference type="SMART" id="SM00233">
    <property type="entry name" value="PH"/>
    <property type="match status" value="1"/>
</dbReference>
<dbReference type="PROSITE" id="PS50003">
    <property type="entry name" value="PH_DOMAIN"/>
    <property type="match status" value="1"/>
</dbReference>
<feature type="region of interest" description="Disordered" evidence="3">
    <location>
        <begin position="321"/>
        <end position="396"/>
    </location>
</feature>
<dbReference type="PROSITE" id="PS50195">
    <property type="entry name" value="PX"/>
    <property type="match status" value="1"/>
</dbReference>
<feature type="compositionally biased region" description="Polar residues" evidence="3">
    <location>
        <begin position="661"/>
        <end position="678"/>
    </location>
</feature>
<feature type="domain" description="Rho-GAP" evidence="6">
    <location>
        <begin position="872"/>
        <end position="1061"/>
    </location>
</feature>
<feature type="compositionally biased region" description="Low complexity" evidence="3">
    <location>
        <begin position="214"/>
        <end position="234"/>
    </location>
</feature>
<dbReference type="Gene3D" id="3.30.1520.10">
    <property type="entry name" value="Phox-like domain"/>
    <property type="match status" value="1"/>
</dbReference>
<sequence length="1154" mass="125655">MSSSASSLPPHLNLPSAYPHNSPKSQSRASPTNSPQTGTSPRSSPRGSTGMLDFEGVIRLHGGDLKKALESVVSERNKLLAQNTQLWKLIEKQRSQCAQFASDNDRLRQDRERANSRLTAAGLEPVGPFRKLNSSSSATGLGIRADVPQIRRNHSDREDVPVIAEKEKGKGLASPAEVQPTGLLPSAILDRNLRKESQIGLPPDPSSFMPFADSPQSTSHSTHSTHSLPTPFHSAEPSPQLATSPRMAGREDGGVIPPPSSKALAASVAASSPLTQSLARPTVPQPTTGEHSLEYIERLPSPTPVSVSEPLQSLPQLVRSETMSRSFSVSEATLVSSSTLDKAPRPSIDSSVSIPPTHDTTPRQSIDQTPQPKRQQSYSTEQPQLPTLSTRPLSPSLLPHARITIPSSTIFPNSSGREVLCFIVEITIRPPNAQPITWNVAKLFSAFIDLDANIKVTANKSRKEWKQIVAPLPESKSWKDFAPSKIDQRKTALEAYLQSLLVAPFSDKSDLCHFLSTNPVQAKRNDARKEGYLTKKGKNFGGWKTRYFVLDGPVMEYYESRGGNHLGSIVITNAQIGRQNRSVDASDERHLRHAFLIIEAGKKGTTHRHVLCAESDTERDRWVDILVKHVDPEAMPSPQPLPTAAVVPTPTALAAPIDPAPQSSAVPANITATNQNQVVPELRRKPSQLRKQSKDVVVTSSRPLSSIAKDSKFIGAPSPSIYNNMESHLPTQNQSPVAYSPTQSSTPQAVQSPTEEQASSRQMPPRKAPGPVQSHRQPWGSDSCIVQGISPSSNVPLLTPALTPRANERQSIIPSRPSVSLSSHNFLNTPSTLSLGVTSPIVEKERDKKAKSRGFWGFGRSTDKVTKPVFGVSLTDSLAVATIGGLPAIVFRCIEYLEAKKAEDEEGIYRLSGSSAVIRGLKEKFDNQGDIKLLAADEHWDPHAIAGLLKTFLRDLPTSLLTRELHTQFLTVTDIVEPSERIAELARLVSELPRPNYALLRALVAHLILIVQNSARNKMTLRNIGIVFSPTLGIPAGIFSEMITNCGPVFDDEVETLDTRAEQDSGTRSAQFENADETVKRKRNSMLYQAGEADEMLGLSERHLNASEANEDFQSVSSSDDNASEYHSSDINHFNTASVPVAGHQERAAIQKRG</sequence>
<dbReference type="InterPro" id="IPR000198">
    <property type="entry name" value="RhoGAP_dom"/>
</dbReference>
<evidence type="ECO:0000259" key="5">
    <source>
        <dbReference type="PROSITE" id="PS50195"/>
    </source>
</evidence>
<feature type="domain" description="PX" evidence="5">
    <location>
        <begin position="400"/>
        <end position="522"/>
    </location>
</feature>
<accession>A0A0D0T5F2</accession>
<feature type="region of interest" description="Disordered" evidence="3">
    <location>
        <begin position="197"/>
        <end position="288"/>
    </location>
</feature>
<feature type="region of interest" description="Disordered" evidence="3">
    <location>
        <begin position="153"/>
        <end position="179"/>
    </location>
</feature>
<feature type="compositionally biased region" description="Polar residues" evidence="3">
    <location>
        <begin position="274"/>
        <end position="288"/>
    </location>
</feature>
<dbReference type="AlphaFoldDB" id="A0A0D0T5F2"/>
<protein>
    <submittedName>
        <fullName evidence="7">RalA-binding protein 1</fullName>
    </submittedName>
</protein>
<evidence type="ECO:0000313" key="8">
    <source>
        <dbReference type="Proteomes" id="UP000053392"/>
    </source>
</evidence>
<dbReference type="Pfam" id="PF00169">
    <property type="entry name" value="PH"/>
    <property type="match status" value="1"/>
</dbReference>
<dbReference type="Gene3D" id="2.30.29.30">
    <property type="entry name" value="Pleckstrin-homology domain (PH domain)/Phosphotyrosine-binding domain (PTB)"/>
    <property type="match status" value="1"/>
</dbReference>
<feature type="region of interest" description="Disordered" evidence="3">
    <location>
        <begin position="1"/>
        <end position="51"/>
    </location>
</feature>
<dbReference type="SUPFAM" id="SSF50729">
    <property type="entry name" value="PH domain-like"/>
    <property type="match status" value="1"/>
</dbReference>
<dbReference type="InterPro" id="IPR050729">
    <property type="entry name" value="Rho-GAP"/>
</dbReference>
<dbReference type="FunFam" id="1.10.555.10:FF:000049">
    <property type="entry name" value="Related to BEM3-GTPase-activating protein"/>
    <property type="match status" value="1"/>
</dbReference>
<keyword evidence="8" id="KW-1185">Reference proteome</keyword>
<gene>
    <name evidence="7" type="ORF">I313_03073</name>
</gene>
<keyword evidence="2" id="KW-0175">Coiled coil</keyword>
<feature type="compositionally biased region" description="Polar residues" evidence="3">
    <location>
        <begin position="724"/>
        <end position="762"/>
    </location>
</feature>
<dbReference type="Pfam" id="PF00787">
    <property type="entry name" value="PX"/>
    <property type="match status" value="1"/>
</dbReference>
<dbReference type="SUPFAM" id="SSF48350">
    <property type="entry name" value="GTPase activation domain, GAP"/>
    <property type="match status" value="1"/>
</dbReference>
<feature type="compositionally biased region" description="Low complexity" evidence="3">
    <location>
        <begin position="261"/>
        <end position="273"/>
    </location>
</feature>
<dbReference type="GO" id="GO:0005096">
    <property type="term" value="F:GTPase activator activity"/>
    <property type="evidence" value="ECO:0007669"/>
    <property type="project" value="UniProtKB-KW"/>
</dbReference>